<evidence type="ECO:0000256" key="1">
    <source>
        <dbReference type="ARBA" id="ARBA00004651"/>
    </source>
</evidence>
<keyword evidence="2 7" id="KW-0813">Transport</keyword>
<dbReference type="InterPro" id="IPR000515">
    <property type="entry name" value="MetI-like"/>
</dbReference>
<feature type="domain" description="ABC transmembrane type-1" evidence="8">
    <location>
        <begin position="78"/>
        <end position="296"/>
    </location>
</feature>
<feature type="transmembrane region" description="Helical" evidence="7">
    <location>
        <begin position="224"/>
        <end position="245"/>
    </location>
</feature>
<keyword evidence="3" id="KW-1003">Cell membrane</keyword>
<dbReference type="InterPro" id="IPR035906">
    <property type="entry name" value="MetI-like_sf"/>
</dbReference>
<keyword evidence="10" id="KW-1185">Reference proteome</keyword>
<evidence type="ECO:0000256" key="2">
    <source>
        <dbReference type="ARBA" id="ARBA00022448"/>
    </source>
</evidence>
<dbReference type="Gene3D" id="1.10.3720.10">
    <property type="entry name" value="MetI-like"/>
    <property type="match status" value="1"/>
</dbReference>
<organism evidence="9 10">
    <name type="scientific">Enemella evansiae</name>
    <dbReference type="NCBI Taxonomy" id="2016499"/>
    <lineage>
        <taxon>Bacteria</taxon>
        <taxon>Bacillati</taxon>
        <taxon>Actinomycetota</taxon>
        <taxon>Actinomycetes</taxon>
        <taxon>Propionibacteriales</taxon>
        <taxon>Propionibacteriaceae</taxon>
        <taxon>Enemella</taxon>
    </lineage>
</organism>
<dbReference type="PROSITE" id="PS50928">
    <property type="entry name" value="ABC_TM1"/>
    <property type="match status" value="1"/>
</dbReference>
<keyword evidence="5 7" id="KW-1133">Transmembrane helix</keyword>
<dbReference type="OrthoDB" id="9804439at2"/>
<dbReference type="Pfam" id="PF00528">
    <property type="entry name" value="BPD_transp_1"/>
    <property type="match status" value="1"/>
</dbReference>
<evidence type="ECO:0000256" key="4">
    <source>
        <dbReference type="ARBA" id="ARBA00022692"/>
    </source>
</evidence>
<dbReference type="Proteomes" id="UP000215896">
    <property type="component" value="Unassembled WGS sequence"/>
</dbReference>
<feature type="transmembrane region" description="Helical" evidence="7">
    <location>
        <begin position="156"/>
        <end position="176"/>
    </location>
</feature>
<sequence length="306" mass="33672">MSPRTPVLTAAEREDRRFAVAAISPAVLIIGALFAYPMIYAVLLSLYHLNDKTPTENRLIGIANYVQLASDPQFHAALLRTFVFCLFTVFGGVAAAIGIALLLNGRFRGRTLLRVLLLVPWAVPPVVNGIMWKLIFDGTYGVANHALMGLGLTQDRIQWLASPTLAMAVLIFAELWKLTPFLALMALASMQAIPSSMYRAAAIDGANGWQRFWRMTLPNMRGTIMFLLIVQSMWSIKVFDTIYVLTGGSGGPAEATTTVNFLAYLTTFSYLDRGYGAAMSLAIMALVTVVALFWTLVLGRRREEAR</sequence>
<keyword evidence="6 7" id="KW-0472">Membrane</keyword>
<name>A0A255GNF5_9ACTN</name>
<proteinExistence type="inferred from homology"/>
<comment type="similarity">
    <text evidence="7">Belongs to the binding-protein-dependent transport system permease family.</text>
</comment>
<evidence type="ECO:0000313" key="10">
    <source>
        <dbReference type="Proteomes" id="UP000215896"/>
    </source>
</evidence>
<evidence type="ECO:0000256" key="5">
    <source>
        <dbReference type="ARBA" id="ARBA00022989"/>
    </source>
</evidence>
<dbReference type="GO" id="GO:0055085">
    <property type="term" value="P:transmembrane transport"/>
    <property type="evidence" value="ECO:0007669"/>
    <property type="project" value="InterPro"/>
</dbReference>
<dbReference type="EMBL" id="NMVO01000001">
    <property type="protein sequence ID" value="OYO17345.1"/>
    <property type="molecule type" value="Genomic_DNA"/>
</dbReference>
<evidence type="ECO:0000259" key="8">
    <source>
        <dbReference type="PROSITE" id="PS50928"/>
    </source>
</evidence>
<evidence type="ECO:0000256" key="3">
    <source>
        <dbReference type="ARBA" id="ARBA00022475"/>
    </source>
</evidence>
<dbReference type="PANTHER" id="PTHR43005">
    <property type="entry name" value="BLR7065 PROTEIN"/>
    <property type="match status" value="1"/>
</dbReference>
<accession>A0A255GNF5</accession>
<comment type="caution">
    <text evidence="9">The sequence shown here is derived from an EMBL/GenBank/DDBJ whole genome shotgun (WGS) entry which is preliminary data.</text>
</comment>
<feature type="transmembrane region" description="Helical" evidence="7">
    <location>
        <begin position="275"/>
        <end position="298"/>
    </location>
</feature>
<dbReference type="GO" id="GO:0005886">
    <property type="term" value="C:plasma membrane"/>
    <property type="evidence" value="ECO:0007669"/>
    <property type="project" value="UniProtKB-SubCell"/>
</dbReference>
<dbReference type="RefSeq" id="WP_094399636.1">
    <property type="nucleotide sequence ID" value="NZ_NMVL01000003.1"/>
</dbReference>
<feature type="transmembrane region" description="Helical" evidence="7">
    <location>
        <begin position="20"/>
        <end position="43"/>
    </location>
</feature>
<evidence type="ECO:0000256" key="7">
    <source>
        <dbReference type="RuleBase" id="RU363032"/>
    </source>
</evidence>
<feature type="transmembrane region" description="Helical" evidence="7">
    <location>
        <begin position="81"/>
        <end position="103"/>
    </location>
</feature>
<gene>
    <name evidence="9" type="ORF">CGZ94_00055</name>
</gene>
<evidence type="ECO:0000256" key="6">
    <source>
        <dbReference type="ARBA" id="ARBA00023136"/>
    </source>
</evidence>
<reference evidence="9 10" key="1">
    <citation type="submission" date="2017-07" db="EMBL/GenBank/DDBJ databases">
        <title>Draft whole genome sequences of clinical Proprionibacteriaceae strains.</title>
        <authorList>
            <person name="Bernier A.-M."/>
            <person name="Bernard K."/>
            <person name="Domingo M.-C."/>
        </authorList>
    </citation>
    <scope>NUCLEOTIDE SEQUENCE [LARGE SCALE GENOMIC DNA]</scope>
    <source>
        <strain evidence="9 10">NML 030167</strain>
    </source>
</reference>
<comment type="subcellular location">
    <subcellularLocation>
        <location evidence="1 7">Cell membrane</location>
        <topology evidence="1 7">Multi-pass membrane protein</topology>
    </subcellularLocation>
</comment>
<dbReference type="PANTHER" id="PTHR43005:SF1">
    <property type="entry name" value="SPERMIDINE_PUTRESCINE TRANSPORT SYSTEM PERMEASE PROTEIN"/>
    <property type="match status" value="1"/>
</dbReference>
<feature type="transmembrane region" description="Helical" evidence="7">
    <location>
        <begin position="115"/>
        <end position="136"/>
    </location>
</feature>
<dbReference type="SUPFAM" id="SSF161098">
    <property type="entry name" value="MetI-like"/>
    <property type="match status" value="1"/>
</dbReference>
<keyword evidence="4 7" id="KW-0812">Transmembrane</keyword>
<dbReference type="CDD" id="cd06261">
    <property type="entry name" value="TM_PBP2"/>
    <property type="match status" value="1"/>
</dbReference>
<dbReference type="AlphaFoldDB" id="A0A255GNF5"/>
<protein>
    <submittedName>
        <fullName evidence="9">Sugar ABC transporter permease</fullName>
    </submittedName>
</protein>
<evidence type="ECO:0000313" key="9">
    <source>
        <dbReference type="EMBL" id="OYO17345.1"/>
    </source>
</evidence>